<reference evidence="2 3" key="1">
    <citation type="journal article" date="2005" name="PLoS Biol.">
        <title>The genomes of Oryza sativa: a history of duplications.</title>
        <authorList>
            <person name="Yu J."/>
            <person name="Wang J."/>
            <person name="Lin W."/>
            <person name="Li S."/>
            <person name="Li H."/>
            <person name="Zhou J."/>
            <person name="Ni P."/>
            <person name="Dong W."/>
            <person name="Hu S."/>
            <person name="Zeng C."/>
            <person name="Zhang J."/>
            <person name="Zhang Y."/>
            <person name="Li R."/>
            <person name="Xu Z."/>
            <person name="Li S."/>
            <person name="Li X."/>
            <person name="Zheng H."/>
            <person name="Cong L."/>
            <person name="Lin L."/>
            <person name="Yin J."/>
            <person name="Geng J."/>
            <person name="Li G."/>
            <person name="Shi J."/>
            <person name="Liu J."/>
            <person name="Lv H."/>
            <person name="Li J."/>
            <person name="Wang J."/>
            <person name="Deng Y."/>
            <person name="Ran L."/>
            <person name="Shi X."/>
            <person name="Wang X."/>
            <person name="Wu Q."/>
            <person name="Li C."/>
            <person name="Ren X."/>
            <person name="Wang J."/>
            <person name="Wang X."/>
            <person name="Li D."/>
            <person name="Liu D."/>
            <person name="Zhang X."/>
            <person name="Ji Z."/>
            <person name="Zhao W."/>
            <person name="Sun Y."/>
            <person name="Zhang Z."/>
            <person name="Bao J."/>
            <person name="Han Y."/>
            <person name="Dong L."/>
            <person name="Ji J."/>
            <person name="Chen P."/>
            <person name="Wu S."/>
            <person name="Liu J."/>
            <person name="Xiao Y."/>
            <person name="Bu D."/>
            <person name="Tan J."/>
            <person name="Yang L."/>
            <person name="Ye C."/>
            <person name="Zhang J."/>
            <person name="Xu J."/>
            <person name="Zhou Y."/>
            <person name="Yu Y."/>
            <person name="Zhang B."/>
            <person name="Zhuang S."/>
            <person name="Wei H."/>
            <person name="Liu B."/>
            <person name="Lei M."/>
            <person name="Yu H."/>
            <person name="Li Y."/>
            <person name="Xu H."/>
            <person name="Wei S."/>
            <person name="He X."/>
            <person name="Fang L."/>
            <person name="Zhang Z."/>
            <person name="Zhang Y."/>
            <person name="Huang X."/>
            <person name="Su Z."/>
            <person name="Tong W."/>
            <person name="Li J."/>
            <person name="Tong Z."/>
            <person name="Li S."/>
            <person name="Ye J."/>
            <person name="Wang L."/>
            <person name="Fang L."/>
            <person name="Lei T."/>
            <person name="Chen C."/>
            <person name="Chen H."/>
            <person name="Xu Z."/>
            <person name="Li H."/>
            <person name="Huang H."/>
            <person name="Zhang F."/>
            <person name="Xu H."/>
            <person name="Li N."/>
            <person name="Zhao C."/>
            <person name="Li S."/>
            <person name="Dong L."/>
            <person name="Huang Y."/>
            <person name="Li L."/>
            <person name="Xi Y."/>
            <person name="Qi Q."/>
            <person name="Li W."/>
            <person name="Zhang B."/>
            <person name="Hu W."/>
            <person name="Zhang Y."/>
            <person name="Tian X."/>
            <person name="Jiao Y."/>
            <person name="Liang X."/>
            <person name="Jin J."/>
            <person name="Gao L."/>
            <person name="Zheng W."/>
            <person name="Hao B."/>
            <person name="Liu S."/>
            <person name="Wang W."/>
            <person name="Yuan L."/>
            <person name="Cao M."/>
            <person name="McDermott J."/>
            <person name="Samudrala R."/>
            <person name="Wang J."/>
            <person name="Wong G.K."/>
            <person name="Yang H."/>
        </authorList>
    </citation>
    <scope>NUCLEOTIDE SEQUENCE [LARGE SCALE GENOMIC DNA]</scope>
    <source>
        <strain evidence="3">cv. 93-11</strain>
    </source>
</reference>
<dbReference type="AlphaFoldDB" id="A2YTP8"/>
<name>A2YTP8_ORYSI</name>
<accession>A2YTP8</accession>
<evidence type="ECO:0000259" key="1">
    <source>
        <dbReference type="Pfam" id="PF00646"/>
    </source>
</evidence>
<dbReference type="Gramene" id="BGIOSGA028415-TA">
    <property type="protein sequence ID" value="BGIOSGA028415-PA"/>
    <property type="gene ID" value="BGIOSGA028415"/>
</dbReference>
<dbReference type="SUPFAM" id="SSF81383">
    <property type="entry name" value="F-box domain"/>
    <property type="match status" value="1"/>
</dbReference>
<evidence type="ECO:0000313" key="2">
    <source>
        <dbReference type="EMBL" id="EAZ06459.1"/>
    </source>
</evidence>
<keyword evidence="3" id="KW-1185">Reference proteome</keyword>
<feature type="domain" description="F-box" evidence="1">
    <location>
        <begin position="18"/>
        <end position="48"/>
    </location>
</feature>
<dbReference type="Proteomes" id="UP000007015">
    <property type="component" value="Chromosome 8"/>
</dbReference>
<dbReference type="EMBL" id="CM000133">
    <property type="protein sequence ID" value="EAZ06459.1"/>
    <property type="molecule type" value="Genomic_DNA"/>
</dbReference>
<dbReference type="InterPro" id="IPR001810">
    <property type="entry name" value="F-box_dom"/>
</dbReference>
<organism evidence="2 3">
    <name type="scientific">Oryza sativa subsp. indica</name>
    <name type="common">Rice</name>
    <dbReference type="NCBI Taxonomy" id="39946"/>
    <lineage>
        <taxon>Eukaryota</taxon>
        <taxon>Viridiplantae</taxon>
        <taxon>Streptophyta</taxon>
        <taxon>Embryophyta</taxon>
        <taxon>Tracheophyta</taxon>
        <taxon>Spermatophyta</taxon>
        <taxon>Magnoliopsida</taxon>
        <taxon>Liliopsida</taxon>
        <taxon>Poales</taxon>
        <taxon>Poaceae</taxon>
        <taxon>BOP clade</taxon>
        <taxon>Oryzoideae</taxon>
        <taxon>Oryzeae</taxon>
        <taxon>Oryzinae</taxon>
        <taxon>Oryza</taxon>
        <taxon>Oryza sativa</taxon>
    </lineage>
</organism>
<protein>
    <recommendedName>
        <fullName evidence="1">F-box domain-containing protein</fullName>
    </recommendedName>
</protein>
<gene>
    <name evidence="2" type="ORF">OsI_28697</name>
</gene>
<dbReference type="CDD" id="cd09917">
    <property type="entry name" value="F-box_SF"/>
    <property type="match status" value="1"/>
</dbReference>
<dbReference type="InterPro" id="IPR036047">
    <property type="entry name" value="F-box-like_dom_sf"/>
</dbReference>
<dbReference type="HOGENOM" id="CLU_2816994_0_0_1"/>
<sequence>MALPPPTPEVMDDLTASLAPELLSEILLRLPPDEPEQLFRAALVCKEFFTMNDKLKVPKWLEVEKTV</sequence>
<evidence type="ECO:0000313" key="3">
    <source>
        <dbReference type="Proteomes" id="UP000007015"/>
    </source>
</evidence>
<proteinExistence type="predicted"/>
<dbReference type="Pfam" id="PF00646">
    <property type="entry name" value="F-box"/>
    <property type="match status" value="1"/>
</dbReference>